<comment type="caution">
    <text evidence="3">The sequence shown here is derived from an EMBL/GenBank/DDBJ whole genome shotgun (WGS) entry which is preliminary data.</text>
</comment>
<name>A0AAD6U2E9_9AGAR</name>
<evidence type="ECO:0000313" key="3">
    <source>
        <dbReference type="EMBL" id="KAJ7088007.1"/>
    </source>
</evidence>
<evidence type="ECO:0000313" key="4">
    <source>
        <dbReference type="Proteomes" id="UP001222325"/>
    </source>
</evidence>
<feature type="transmembrane region" description="Helical" evidence="2">
    <location>
        <begin position="12"/>
        <end position="36"/>
    </location>
</feature>
<feature type="region of interest" description="Disordered" evidence="1">
    <location>
        <begin position="277"/>
        <end position="310"/>
    </location>
</feature>
<feature type="transmembrane region" description="Helical" evidence="2">
    <location>
        <begin position="239"/>
        <end position="258"/>
    </location>
</feature>
<feature type="compositionally biased region" description="Basic and acidic residues" evidence="1">
    <location>
        <begin position="292"/>
        <end position="303"/>
    </location>
</feature>
<keyword evidence="2" id="KW-0812">Transmembrane</keyword>
<keyword evidence="4" id="KW-1185">Reference proteome</keyword>
<feature type="transmembrane region" description="Helical" evidence="2">
    <location>
        <begin position="108"/>
        <end position="127"/>
    </location>
</feature>
<protein>
    <submittedName>
        <fullName evidence="3">Uncharacterized protein</fullName>
    </submittedName>
</protein>
<reference evidence="3" key="1">
    <citation type="submission" date="2023-03" db="EMBL/GenBank/DDBJ databases">
        <title>Massive genome expansion in bonnet fungi (Mycena s.s.) driven by repeated elements and novel gene families across ecological guilds.</title>
        <authorList>
            <consortium name="Lawrence Berkeley National Laboratory"/>
            <person name="Harder C.B."/>
            <person name="Miyauchi S."/>
            <person name="Viragh M."/>
            <person name="Kuo A."/>
            <person name="Thoen E."/>
            <person name="Andreopoulos B."/>
            <person name="Lu D."/>
            <person name="Skrede I."/>
            <person name="Drula E."/>
            <person name="Henrissat B."/>
            <person name="Morin E."/>
            <person name="Kohler A."/>
            <person name="Barry K."/>
            <person name="LaButti K."/>
            <person name="Morin E."/>
            <person name="Salamov A."/>
            <person name="Lipzen A."/>
            <person name="Mereny Z."/>
            <person name="Hegedus B."/>
            <person name="Baldrian P."/>
            <person name="Stursova M."/>
            <person name="Weitz H."/>
            <person name="Taylor A."/>
            <person name="Grigoriev I.V."/>
            <person name="Nagy L.G."/>
            <person name="Martin F."/>
            <person name="Kauserud H."/>
        </authorList>
    </citation>
    <scope>NUCLEOTIDE SEQUENCE</scope>
    <source>
        <strain evidence="3">CBHHK173m</strain>
    </source>
</reference>
<dbReference type="EMBL" id="JARJCN010000027">
    <property type="protein sequence ID" value="KAJ7088007.1"/>
    <property type="molecule type" value="Genomic_DNA"/>
</dbReference>
<dbReference type="Proteomes" id="UP001222325">
    <property type="component" value="Unassembled WGS sequence"/>
</dbReference>
<sequence>MYQPSLVLVNMAGTVMATLFYGMYLVIFVTSLYLLFARAIGPPGAVKYTPVLGSVVFISGITLFVTVTGSWVITVVRAFQGFVYFQDGLGAAIYFNDNANVTETVGDIFLGLSLVIGDAMIIYRLWVVWSYNKLVVLLPSLSLSGLFISLVITIRATVHLQDLAMDTGLTPVTSFTIVTNVYCTAFLSWKVWRITRNCNPIGGSNLRNFMAVVVESAAIYTAVILYYTITHQLGSNLQYVAVGALPPVAAIANGLIHVRLGLGRTIEKIAGSPGSTLVSGPIRFKPGPSGPRSEDRDSGDGSKIKMRTFP</sequence>
<accession>A0AAD6U2E9</accession>
<feature type="transmembrane region" description="Helical" evidence="2">
    <location>
        <begin position="134"/>
        <end position="156"/>
    </location>
</feature>
<organism evidence="3 4">
    <name type="scientific">Mycena belliarum</name>
    <dbReference type="NCBI Taxonomy" id="1033014"/>
    <lineage>
        <taxon>Eukaryota</taxon>
        <taxon>Fungi</taxon>
        <taxon>Dikarya</taxon>
        <taxon>Basidiomycota</taxon>
        <taxon>Agaricomycotina</taxon>
        <taxon>Agaricomycetes</taxon>
        <taxon>Agaricomycetidae</taxon>
        <taxon>Agaricales</taxon>
        <taxon>Marasmiineae</taxon>
        <taxon>Mycenaceae</taxon>
        <taxon>Mycena</taxon>
    </lineage>
</organism>
<feature type="transmembrane region" description="Helical" evidence="2">
    <location>
        <begin position="48"/>
        <end position="73"/>
    </location>
</feature>
<gene>
    <name evidence="3" type="ORF">B0H15DRAFT_842085</name>
</gene>
<keyword evidence="2" id="KW-0472">Membrane</keyword>
<dbReference type="AlphaFoldDB" id="A0AAD6U2E9"/>
<proteinExistence type="predicted"/>
<keyword evidence="2" id="KW-1133">Transmembrane helix</keyword>
<evidence type="ECO:0000256" key="1">
    <source>
        <dbReference type="SAM" id="MobiDB-lite"/>
    </source>
</evidence>
<evidence type="ECO:0000256" key="2">
    <source>
        <dbReference type="SAM" id="Phobius"/>
    </source>
</evidence>
<feature type="transmembrane region" description="Helical" evidence="2">
    <location>
        <begin position="209"/>
        <end position="227"/>
    </location>
</feature>
<feature type="transmembrane region" description="Helical" evidence="2">
    <location>
        <begin position="168"/>
        <end position="189"/>
    </location>
</feature>